<dbReference type="InterPro" id="IPR037143">
    <property type="entry name" value="4-PPantetheinyl_Trfase_dom_sf"/>
</dbReference>
<evidence type="ECO:0000256" key="1">
    <source>
        <dbReference type="ARBA" id="ARBA00022679"/>
    </source>
</evidence>
<sequence length="108" mass="12011">MHATDFDWRTVADLALDPRERTHIERLDAHAQLEAFYEIWVMKESILKAAGVGLAEDLRHLSVSPGRDGSTPRQYRLSENAACFQAATLPAPSGYAACVAWEVRLDGK</sequence>
<dbReference type="EMBL" id="FCON02000073">
    <property type="protein sequence ID" value="SAL77698.1"/>
    <property type="molecule type" value="Genomic_DNA"/>
</dbReference>
<evidence type="ECO:0000313" key="3">
    <source>
        <dbReference type="EMBL" id="SAL77698.1"/>
    </source>
</evidence>
<name>A0A158K9A9_9BURK</name>
<protein>
    <submittedName>
        <fullName evidence="3">4'-phosphopantetheinyl transferase</fullName>
    </submittedName>
</protein>
<dbReference type="InterPro" id="IPR008278">
    <property type="entry name" value="4-PPantetheinyl_Trfase_dom"/>
</dbReference>
<dbReference type="Pfam" id="PF01648">
    <property type="entry name" value="ACPS"/>
    <property type="match status" value="1"/>
</dbReference>
<organism evidence="3 4">
    <name type="scientific">Caballeronia choica</name>
    <dbReference type="NCBI Taxonomy" id="326476"/>
    <lineage>
        <taxon>Bacteria</taxon>
        <taxon>Pseudomonadati</taxon>
        <taxon>Pseudomonadota</taxon>
        <taxon>Betaproteobacteria</taxon>
        <taxon>Burkholderiales</taxon>
        <taxon>Burkholderiaceae</taxon>
        <taxon>Caballeronia</taxon>
    </lineage>
</organism>
<proteinExistence type="predicted"/>
<dbReference type="Proteomes" id="UP000054770">
    <property type="component" value="Unassembled WGS sequence"/>
</dbReference>
<keyword evidence="1 3" id="KW-0808">Transferase</keyword>
<dbReference type="GO" id="GO:0000287">
    <property type="term" value="F:magnesium ion binding"/>
    <property type="evidence" value="ECO:0007669"/>
    <property type="project" value="InterPro"/>
</dbReference>
<evidence type="ECO:0000259" key="2">
    <source>
        <dbReference type="Pfam" id="PF01648"/>
    </source>
</evidence>
<dbReference type="Gene3D" id="3.90.470.20">
    <property type="entry name" value="4'-phosphopantetheinyl transferase domain"/>
    <property type="match status" value="1"/>
</dbReference>
<evidence type="ECO:0000313" key="4">
    <source>
        <dbReference type="Proteomes" id="UP000054770"/>
    </source>
</evidence>
<dbReference type="AlphaFoldDB" id="A0A158K9A9"/>
<keyword evidence="4" id="KW-1185">Reference proteome</keyword>
<gene>
    <name evidence="3" type="ORF">AWB68_05259</name>
</gene>
<comment type="caution">
    <text evidence="3">The sequence shown here is derived from an EMBL/GenBank/DDBJ whole genome shotgun (WGS) entry which is preliminary data.</text>
</comment>
<dbReference type="SUPFAM" id="SSF56214">
    <property type="entry name" value="4'-phosphopantetheinyl transferase"/>
    <property type="match status" value="1"/>
</dbReference>
<reference evidence="3" key="1">
    <citation type="submission" date="2016-01" db="EMBL/GenBank/DDBJ databases">
        <authorList>
            <person name="Peeters C."/>
        </authorList>
    </citation>
    <scope>NUCLEOTIDE SEQUENCE [LARGE SCALE GENOMIC DNA]</scope>
    <source>
        <strain evidence="3">LMG 22940</strain>
    </source>
</reference>
<feature type="domain" description="4'-phosphopantetheinyl transferase" evidence="2">
    <location>
        <begin position="10"/>
        <end position="99"/>
    </location>
</feature>
<accession>A0A158K9A9</accession>
<dbReference type="GO" id="GO:0008897">
    <property type="term" value="F:holo-[acyl-carrier-protein] synthase activity"/>
    <property type="evidence" value="ECO:0007669"/>
    <property type="project" value="InterPro"/>
</dbReference>